<dbReference type="AlphaFoldDB" id="A0A0L0FIM1"/>
<protein>
    <submittedName>
        <fullName evidence="1">Uncharacterized protein</fullName>
    </submittedName>
</protein>
<organism evidence="1 2">
    <name type="scientific">Sphaeroforma arctica JP610</name>
    <dbReference type="NCBI Taxonomy" id="667725"/>
    <lineage>
        <taxon>Eukaryota</taxon>
        <taxon>Ichthyosporea</taxon>
        <taxon>Ichthyophonida</taxon>
        <taxon>Sphaeroforma</taxon>
    </lineage>
</organism>
<proteinExistence type="predicted"/>
<reference evidence="1 2" key="1">
    <citation type="submission" date="2011-02" db="EMBL/GenBank/DDBJ databases">
        <title>The Genome Sequence of Sphaeroforma arctica JP610.</title>
        <authorList>
            <consortium name="The Broad Institute Genome Sequencing Platform"/>
            <person name="Russ C."/>
            <person name="Cuomo C."/>
            <person name="Young S.K."/>
            <person name="Zeng Q."/>
            <person name="Gargeya S."/>
            <person name="Alvarado L."/>
            <person name="Berlin A."/>
            <person name="Chapman S.B."/>
            <person name="Chen Z."/>
            <person name="Freedman E."/>
            <person name="Gellesch M."/>
            <person name="Goldberg J."/>
            <person name="Griggs A."/>
            <person name="Gujja S."/>
            <person name="Heilman E."/>
            <person name="Heiman D."/>
            <person name="Howarth C."/>
            <person name="Mehta T."/>
            <person name="Neiman D."/>
            <person name="Pearson M."/>
            <person name="Roberts A."/>
            <person name="Saif S."/>
            <person name="Shea T."/>
            <person name="Shenoy N."/>
            <person name="Sisk P."/>
            <person name="Stolte C."/>
            <person name="Sykes S."/>
            <person name="White J."/>
            <person name="Yandava C."/>
            <person name="Burger G."/>
            <person name="Gray M.W."/>
            <person name="Holland P.W.H."/>
            <person name="King N."/>
            <person name="Lang F.B.F."/>
            <person name="Roger A.J."/>
            <person name="Ruiz-Trillo I."/>
            <person name="Haas B."/>
            <person name="Nusbaum C."/>
            <person name="Birren B."/>
        </authorList>
    </citation>
    <scope>NUCLEOTIDE SEQUENCE [LARGE SCALE GENOMIC DNA]</scope>
    <source>
        <strain evidence="1 2">JP610</strain>
    </source>
</reference>
<dbReference type="GeneID" id="25911393"/>
<name>A0A0L0FIM1_9EUKA</name>
<evidence type="ECO:0000313" key="1">
    <source>
        <dbReference type="EMBL" id="KNC76619.1"/>
    </source>
</evidence>
<keyword evidence="2" id="KW-1185">Reference proteome</keyword>
<sequence>MAPFTIEFVYTQVFRDGEVITDNELLKSSHAYYDIPDASLAEFQADLSLLSGLTTNSMYVTSDCSGLVIATHTHPGEGDQLYTSVPLLDDPKLNIYCLIDQTAEGCVKTSGFFQRYISDDGVQIIVDDGSKEYEMAAYGAFIPSRVYGNASFKIHAGGHPIVEKE</sequence>
<evidence type="ECO:0000313" key="2">
    <source>
        <dbReference type="Proteomes" id="UP000054560"/>
    </source>
</evidence>
<gene>
    <name evidence="1" type="ORF">SARC_10889</name>
</gene>
<dbReference type="EMBL" id="KQ243024">
    <property type="protein sequence ID" value="KNC76619.1"/>
    <property type="molecule type" value="Genomic_DNA"/>
</dbReference>
<dbReference type="Proteomes" id="UP000054560">
    <property type="component" value="Unassembled WGS sequence"/>
</dbReference>
<accession>A0A0L0FIM1</accession>
<dbReference type="RefSeq" id="XP_014150521.1">
    <property type="nucleotide sequence ID" value="XM_014295046.1"/>
</dbReference>